<dbReference type="AlphaFoldDB" id="A0AAD9SAR0"/>
<accession>A0AAD9SAR0</accession>
<name>A0AAD9SAR0_PHOAM</name>
<organism evidence="2 3">
    <name type="scientific">Phomopsis amygdali</name>
    <name type="common">Fusicoccum amygdali</name>
    <dbReference type="NCBI Taxonomy" id="1214568"/>
    <lineage>
        <taxon>Eukaryota</taxon>
        <taxon>Fungi</taxon>
        <taxon>Dikarya</taxon>
        <taxon>Ascomycota</taxon>
        <taxon>Pezizomycotina</taxon>
        <taxon>Sordariomycetes</taxon>
        <taxon>Sordariomycetidae</taxon>
        <taxon>Diaporthales</taxon>
        <taxon>Diaporthaceae</taxon>
        <taxon>Diaporthe</taxon>
    </lineage>
</organism>
<dbReference type="Pfam" id="PF20150">
    <property type="entry name" value="2EXR"/>
    <property type="match status" value="1"/>
</dbReference>
<feature type="domain" description="2EXR" evidence="1">
    <location>
        <begin position="4"/>
        <end position="94"/>
    </location>
</feature>
<evidence type="ECO:0000259" key="1">
    <source>
        <dbReference type="Pfam" id="PF20150"/>
    </source>
</evidence>
<comment type="caution">
    <text evidence="2">The sequence shown here is derived from an EMBL/GenBank/DDBJ whole genome shotgun (WGS) entry which is preliminary data.</text>
</comment>
<dbReference type="PANTHER" id="PTHR35910">
    <property type="entry name" value="2EXR DOMAIN-CONTAINING PROTEIN"/>
    <property type="match status" value="1"/>
</dbReference>
<protein>
    <recommendedName>
        <fullName evidence="1">2EXR domain-containing protein</fullName>
    </recommendedName>
</protein>
<gene>
    <name evidence="2" type="ORF">N8I77_009710</name>
</gene>
<reference evidence="2" key="1">
    <citation type="submission" date="2023-06" db="EMBL/GenBank/DDBJ databases">
        <authorList>
            <person name="Noh H."/>
        </authorList>
    </citation>
    <scope>NUCLEOTIDE SEQUENCE</scope>
    <source>
        <strain evidence="2">DUCC20226</strain>
    </source>
</reference>
<dbReference type="PANTHER" id="PTHR35910:SF1">
    <property type="entry name" value="2EXR DOMAIN-CONTAINING PROTEIN"/>
    <property type="match status" value="1"/>
</dbReference>
<dbReference type="Proteomes" id="UP001265746">
    <property type="component" value="Unassembled WGS sequence"/>
</dbReference>
<evidence type="ECO:0000313" key="3">
    <source>
        <dbReference type="Proteomes" id="UP001265746"/>
    </source>
</evidence>
<dbReference type="EMBL" id="JAUJFL010000005">
    <property type="protein sequence ID" value="KAK2603239.1"/>
    <property type="molecule type" value="Genomic_DNA"/>
</dbReference>
<evidence type="ECO:0000313" key="2">
    <source>
        <dbReference type="EMBL" id="KAK2603239.1"/>
    </source>
</evidence>
<sequence length="282" mass="31734">MPSFAQFASLPLELQREVWQAVLDEPPEPSVHVFRFEDATSGDPASVTVDIEYNALMHVCHESRSMARKQLTFRCVNGGACFGPYRAFHLELDAIYVSARDWVAFFCAEFFVSWTEPPANLRHLALDARVLGSSLGIRRFIECLSTLSGLQTVSVVFSEEGWVPRDHVPTGALQYQLVDCAQGDSVWHAPRGRVKRQDMDPWEITKLFREDITNSFHQEIAGTGIPGWEDAPYDRNTGEFLFDIVPKRIVPKLEGRRHGFDDEASLLSSIIGGLRGLMPSYS</sequence>
<proteinExistence type="predicted"/>
<dbReference type="InterPro" id="IPR045518">
    <property type="entry name" value="2EXR"/>
</dbReference>
<keyword evidence="3" id="KW-1185">Reference proteome</keyword>